<evidence type="ECO:0000313" key="3">
    <source>
        <dbReference type="Proteomes" id="UP000316304"/>
    </source>
</evidence>
<feature type="domain" description="Cadherin" evidence="1">
    <location>
        <begin position="960"/>
        <end position="1044"/>
    </location>
</feature>
<proteinExistence type="predicted"/>
<dbReference type="EMBL" id="SJPT01000001">
    <property type="protein sequence ID" value="TWU27019.1"/>
    <property type="molecule type" value="Genomic_DNA"/>
</dbReference>
<dbReference type="SMART" id="SM00736">
    <property type="entry name" value="CADG"/>
    <property type="match status" value="3"/>
</dbReference>
<dbReference type="InterPro" id="IPR024079">
    <property type="entry name" value="MetalloPept_cat_dom_sf"/>
</dbReference>
<dbReference type="PROSITE" id="PS50268">
    <property type="entry name" value="CADHERIN_2"/>
    <property type="match status" value="3"/>
</dbReference>
<dbReference type="InterPro" id="IPR002126">
    <property type="entry name" value="Cadherin-like_dom"/>
</dbReference>
<dbReference type="GO" id="GO:0007156">
    <property type="term" value="P:homophilic cell adhesion via plasma membrane adhesion molecules"/>
    <property type="evidence" value="ECO:0007669"/>
    <property type="project" value="InterPro"/>
</dbReference>
<dbReference type="Gene3D" id="2.60.40.10">
    <property type="entry name" value="Immunoglobulins"/>
    <property type="match status" value="9"/>
</dbReference>
<comment type="caution">
    <text evidence="2">The sequence shown here is derived from an EMBL/GenBank/DDBJ whole genome shotgun (WGS) entry which is preliminary data.</text>
</comment>
<dbReference type="InterPro" id="IPR010221">
    <property type="entry name" value="VCBS_dom"/>
</dbReference>
<dbReference type="Pfam" id="PF05345">
    <property type="entry name" value="He_PIG"/>
    <property type="match status" value="6"/>
</dbReference>
<dbReference type="InterPro" id="IPR013783">
    <property type="entry name" value="Ig-like_fold"/>
</dbReference>
<dbReference type="Pfam" id="PF17803">
    <property type="entry name" value="Cadherin_4"/>
    <property type="match status" value="1"/>
</dbReference>
<dbReference type="GO" id="GO:0008237">
    <property type="term" value="F:metallopeptidase activity"/>
    <property type="evidence" value="ECO:0007669"/>
    <property type="project" value="InterPro"/>
</dbReference>
<name>A0A5C6CWK7_9BACT</name>
<dbReference type="SUPFAM" id="SSF55486">
    <property type="entry name" value="Metalloproteases ('zincins'), catalytic domain"/>
    <property type="match status" value="1"/>
</dbReference>
<evidence type="ECO:0000259" key="1">
    <source>
        <dbReference type="PROSITE" id="PS50268"/>
    </source>
</evidence>
<dbReference type="Gene3D" id="3.40.390.10">
    <property type="entry name" value="Collagenase (Catalytic Domain)"/>
    <property type="match status" value="1"/>
</dbReference>
<dbReference type="NCBIfam" id="NF012211">
    <property type="entry name" value="tand_rpt_95"/>
    <property type="match status" value="8"/>
</dbReference>
<dbReference type="Gene3D" id="2.60.40.2810">
    <property type="match status" value="1"/>
</dbReference>
<dbReference type="Pfam" id="PF17892">
    <property type="entry name" value="Cadherin_5"/>
    <property type="match status" value="1"/>
</dbReference>
<dbReference type="RefSeq" id="WP_146593272.1">
    <property type="nucleotide sequence ID" value="NZ_SJPT01000001.1"/>
</dbReference>
<dbReference type="InterPro" id="IPR006644">
    <property type="entry name" value="Cadg"/>
</dbReference>
<dbReference type="InterPro" id="IPR022409">
    <property type="entry name" value="PKD/Chitinase_dom"/>
</dbReference>
<dbReference type="SUPFAM" id="SSF49313">
    <property type="entry name" value="Cadherin-like"/>
    <property type="match status" value="7"/>
</dbReference>
<dbReference type="InterPro" id="IPR035986">
    <property type="entry name" value="PKD_dom_sf"/>
</dbReference>
<keyword evidence="3" id="KW-1185">Reference proteome</keyword>
<dbReference type="GO" id="GO:0005509">
    <property type="term" value="F:calcium ion binding"/>
    <property type="evidence" value="ECO:0007669"/>
    <property type="project" value="InterPro"/>
</dbReference>
<dbReference type="InterPro" id="IPR041690">
    <property type="entry name" value="Cadherin_5"/>
</dbReference>
<feature type="domain" description="Cadherin" evidence="1">
    <location>
        <begin position="1158"/>
        <end position="1269"/>
    </location>
</feature>
<organism evidence="2 3">
    <name type="scientific">Novipirellula galeiformis</name>
    <dbReference type="NCBI Taxonomy" id="2528004"/>
    <lineage>
        <taxon>Bacteria</taxon>
        <taxon>Pseudomonadati</taxon>
        <taxon>Planctomycetota</taxon>
        <taxon>Planctomycetia</taxon>
        <taxon>Pirellulales</taxon>
        <taxon>Pirellulaceae</taxon>
        <taxon>Novipirellula</taxon>
    </lineage>
</organism>
<dbReference type="InterPro" id="IPR015919">
    <property type="entry name" value="Cadherin-like_sf"/>
</dbReference>
<dbReference type="OrthoDB" id="8562952at2"/>
<dbReference type="SUPFAM" id="SSF49299">
    <property type="entry name" value="PKD domain"/>
    <property type="match status" value="1"/>
</dbReference>
<dbReference type="Proteomes" id="UP000316304">
    <property type="component" value="Unassembled WGS sequence"/>
</dbReference>
<dbReference type="CDD" id="cd00146">
    <property type="entry name" value="PKD"/>
    <property type="match status" value="1"/>
</dbReference>
<dbReference type="GO" id="GO:0016020">
    <property type="term" value="C:membrane"/>
    <property type="evidence" value="ECO:0007669"/>
    <property type="project" value="InterPro"/>
</dbReference>
<feature type="domain" description="Cadherin" evidence="1">
    <location>
        <begin position="1345"/>
        <end position="1455"/>
    </location>
</feature>
<dbReference type="InterPro" id="IPR040853">
    <property type="entry name" value="RapA2_cadherin-like"/>
</dbReference>
<reference evidence="2 3" key="1">
    <citation type="submission" date="2019-02" db="EMBL/GenBank/DDBJ databases">
        <title>Deep-cultivation of Planctomycetes and their phenomic and genomic characterization uncovers novel biology.</title>
        <authorList>
            <person name="Wiegand S."/>
            <person name="Jogler M."/>
            <person name="Boedeker C."/>
            <person name="Pinto D."/>
            <person name="Vollmers J."/>
            <person name="Rivas-Marin E."/>
            <person name="Kohn T."/>
            <person name="Peeters S.H."/>
            <person name="Heuer A."/>
            <person name="Rast P."/>
            <person name="Oberbeckmann S."/>
            <person name="Bunk B."/>
            <person name="Jeske O."/>
            <person name="Meyerdierks A."/>
            <person name="Storesund J.E."/>
            <person name="Kallscheuer N."/>
            <person name="Luecker S."/>
            <person name="Lage O.M."/>
            <person name="Pohl T."/>
            <person name="Merkel B.J."/>
            <person name="Hornburger P."/>
            <person name="Mueller R.-W."/>
            <person name="Bruemmer F."/>
            <person name="Labrenz M."/>
            <person name="Spormann A.M."/>
            <person name="Op Den Camp H."/>
            <person name="Overmann J."/>
            <person name="Amann R."/>
            <person name="Jetten M.S.M."/>
            <person name="Mascher T."/>
            <person name="Medema M.H."/>
            <person name="Devos D.P."/>
            <person name="Kaster A.-K."/>
            <person name="Ovreas L."/>
            <person name="Rohde M."/>
            <person name="Galperin M.Y."/>
            <person name="Jogler C."/>
        </authorList>
    </citation>
    <scope>NUCLEOTIDE SEQUENCE [LARGE SCALE GENOMIC DNA]</scope>
    <source>
        <strain evidence="2 3">Pla52o</strain>
    </source>
</reference>
<sequence length="3219" mass="336383">MIRYQQAQRKLRRQLFVETLEQRQLLAVDGFRIDLSGSGDVDLFDPNGGGTVQQGYVDGIGGGGSSIGTSNVPGVNNQNPIAGDDSDVANEDGPAITINVADLLVNDSDPDDSGTLSIIAVSNTGTLGLVSFDSLTGTITYDPNGAFEQLADGQTAIDTFYYSLDDSKNGHSTGTVIVTITGANDAPTISGAATATATEGSTATHTGTFADVDSGDTITLTASEGNVTDNLDGTWSWSLATTDDAAMRAITITATDAMAASNDVTFQFTVTNVAPTIALTGSGSAVEGILYELTLGSVTDPGDDTVTGYTIDWGDGTPLETPGTAGLKTHTYADGPNDYTVTVSVIDEDGTHTAGTHSVTVSNAAPIVAADNSSVTVNEGVTANNTGAFSDGGDDTVTLSASVGTITDNLNGTWSWSFDSTDGPTESQTVTITATDSDSVATTTTFGLIVNNVAPIVAANNATVTVDEGQTATNTGTYSDASGDTVTLTADFGTITDNNDGTWSWSYDSTDGPDESQTVTITATDNDTAATTATFALVVNNVAPVAAAQTINALGNVPLSRAWSTLLAGATDVGDDVLSVESIDSTTGVGTLTFDNVAETFRYVPQTGFEGTTTFLFTIADSDGATHQQTATISIDQSLWVVDNSAAPGGDGSLALPFQNFTALNNVETDPDADASGDIIFVVGTVTPYDVTYGVHNDGGFHLEDDQVFIGSGLAGTTLEAYLAGIDITVPAGSDALPAINAISPTITNTTGDVLTVATGNTIGGVTLDPVASAGIAGDNAGDLVIEFTIIVTSGGTNDNEGIRLRNVTGTITIKSTDIGSADGQTNAGTAIQIDGGTASFQFDDLDIDQDGGSLLEILNTAASTIAFDENSELTLQGSDEAAVTITGNNGGTVKLNNAGFNADTTATVKFNITGNTGLKATTPVNDAPEFILPSLVHTTLEDGGPQSITAFATDVTPGPDPTESDQVVAFTILSNDNEAIFAVLPQLDATGNLTYTLADGALGTANITVNLSDDGGTTDGGMDTSETQTFTIEVVPVNDAPSFTISADPASVPEDSGTQTLSSFATNLSPGPADESGQTLTFEVTGNTNANLFAVPPTINSAGELTYTPADDLTGTATITVVLHDDGGTDHGGVDTSPSQTFVITVAPPVNDAPSFTLEHTTVTVDEDAGTQTVTGFASELSTGPADESSQTLTFEITNNSNAALFATAPTIDANGNLTFTSADNAHGTATMLVTLRDNGGTDNTGIDASPSQTITITVDPVNDSPVLATLSNQTVDELQTLRFAATATDEETASDELTFSLEGDQHFGASMTSDGEFSWTPTEAHGAGTFVFDVIVSDGDTDDRQSITVTVNEVNTAPVLDSIDDHSIDEGSQLHFTATATDADLPANTLAFSLGSNAAAGAAITQSGEFTWTPTESQGPGSYTFDIVVTDGDLTATETITVTVADVNNSPVLTTIPDQTGNEHELISFTATATDSDLPSDTLTFSLDGNVPAGAAITSGGVFTWTPSEDQQGTFVFNVVVSDGQANDYETITWTIAEVNDAPVLDAIGDQAGNEHELLSFTATATDSDLPSDTQTFSLDGNVPDGAAITTDGEFSWTPSEDQQGVFTFNVVVSDGQANDYETITWTIAEVNDPPILDAIGDQTLSEGQLHTFNAISGDPDRPFQDLTFSLTGNVPDGAAITTDGEFSWTPNEDQQGVFTFDVVVSDGQANDYETITWTIAEVNDPPVLDAIGDHSGNEHDLLSFTATATDGDLPFDTLTFSLTGNVPDGAAITSGGEFSWTPSEDQQGAFTFNVVVSDGQANDYETITWTIAEVNDPPVLDAIGDQTSNENELLSFTAAATDSDLPSDTLTFSLDGNVPDGAAITTGGEFSWTPSEDQQGVFTFNVVVSDGQANDYETITWTIAEVNDPPVLDAIGHHSVDEGQLLTFAVTATDADLPADTLSFSLSQNAPDSAHISSASVFEWTPSETDGGSSFTFDVIVNDGTTTDSENITITVNDASQPILADVILEIGKADINGQVVYLSYFDLNASGSNHTDATRIDLKRVDDTEFMRPDVDGEHQAAGFHYTSFSEFMDAHDGIHEFGIDHDGDGAYEETFTIDVNLEGFTADSFPSYPVVASPSGEIDDTTPTIAWNEISGAESIYVSANLVEGAGIENLDEIWWAQPQLAGTATSVTTDSLPTDQPLLASVQANFRRDDLAITASTDGLVNLSFFTNSIGTSSFTIAIQDDLAVLIDDDFSNGTGGVPESWTVLENGGSIVEAGSSLTMLAGATDDDWTTIAYPETAIDLPGGPATFSVTLDSLSAGANTYVGFIELESSAGVGLDFHSDGQIKLSSPDDDSYYSGLQLSGYDSTQPVELTLSIESSGVQIRAKQGDNELDSGLIPNSQLNGFNVAAFTNSVYAILAVGNPNAIVVIDEVEVRGTEASVEPAETAAIADIEFGFVQGEFSGESFIAFNIEIDTLDDRADYQTVLYVTTPMDSEPRVHGMGGGDEWIGIDAEEDQSLTDFVALLDGNFLFEFDFDGDDSIDETITIQLDTAAIIASMFPAAISPTTPADGAVLTADNRELTITLPEHPTADEVFVEVGNGDLDVWFFETNFEGAASLTTPALPTGLELNIIAAPSHQLPSRVEQTGGSDVANVTFGLSTLSVTTIEIDDHVKAISPAEPSGAFGGGNDAVGGVDFVVEGLANQANFKFEYQVFTGAEWQYVAYGDFDATLDLRSTVQQPSGFDVVQSWEFIVDDAAGNAVAFDHADLSLKYDATLLGNDWNTTSEIANHLVAYQFDGSSWQTLETLARRPSDSELDIRATAAGSHIVLGYDMSASQVDWHPNHLAGEAEMEVYRVEMDGGDDFYLNNIEFSAYGPNITGASTISVTRPGGGVESDNEEAAHVFLEHQFDTLAELIAANNGTYTVDVDYEDDGTIDRQFTVTFNISDLLDASLPDAPVVTSPTPGATISASDPNLEISWEPQLSVDGIFGFVQIENAPGQGDNEEIAEQTVSSTATRIVVEDVPTDERLFIGVGASETQHHRSSSTSSNGTIQTKVELITLSTLNVGTSDLRAATTANNHVCHAVLTTDQLQPIVDEAISRLAATGISDAQIEQIENTRIEITDLDGNLLGSTTEDAIQIDVNAANHGWFVDPTPAVDEVDEVPDDHIDLLTTILHEFNHILGKDHNHAVDDLMNTVLSTGKRRLPDTDESSNSSAHVFDAALTDWISER</sequence>
<dbReference type="SMART" id="SM00089">
    <property type="entry name" value="PKD"/>
    <property type="match status" value="5"/>
</dbReference>
<evidence type="ECO:0000313" key="2">
    <source>
        <dbReference type="EMBL" id="TWU27019.1"/>
    </source>
</evidence>
<gene>
    <name evidence="2" type="ORF">Pla52o_08760</name>
</gene>
<protein>
    <submittedName>
        <fullName evidence="2">Putative Ig domain protein</fullName>
    </submittedName>
</protein>
<dbReference type="Pfam" id="PF17963">
    <property type="entry name" value="Big_9"/>
    <property type="match status" value="2"/>
</dbReference>
<accession>A0A5C6CWK7</accession>
<dbReference type="NCBIfam" id="TIGR01965">
    <property type="entry name" value="VCBS_repeat"/>
    <property type="match status" value="1"/>
</dbReference>